<reference evidence="2" key="1">
    <citation type="submission" date="2021-02" db="EMBL/GenBank/DDBJ databases">
        <authorList>
            <person name="Dougan E. K."/>
            <person name="Rhodes N."/>
            <person name="Thang M."/>
            <person name="Chan C."/>
        </authorList>
    </citation>
    <scope>NUCLEOTIDE SEQUENCE</scope>
</reference>
<evidence type="ECO:0000313" key="3">
    <source>
        <dbReference type="Proteomes" id="UP000601435"/>
    </source>
</evidence>
<feature type="non-terminal residue" evidence="2">
    <location>
        <position position="309"/>
    </location>
</feature>
<organism evidence="2 3">
    <name type="scientific">Symbiodinium necroappetens</name>
    <dbReference type="NCBI Taxonomy" id="1628268"/>
    <lineage>
        <taxon>Eukaryota</taxon>
        <taxon>Sar</taxon>
        <taxon>Alveolata</taxon>
        <taxon>Dinophyceae</taxon>
        <taxon>Suessiales</taxon>
        <taxon>Symbiodiniaceae</taxon>
        <taxon>Symbiodinium</taxon>
    </lineage>
</organism>
<evidence type="ECO:0000313" key="2">
    <source>
        <dbReference type="EMBL" id="CAE7900745.1"/>
    </source>
</evidence>
<sequence>MASLLKSQAAFKERALECGLTEAEHDALVARGVTTLSGAAYAVSTPGVTPTEAALRGLLDPVAPEGVSVGSLAAIRRLVFESQTLAIAEVKLAIEGTDGEKRSELAPAERTSRIAAQKARLCGYDLTGTMEVAHSCYTYVGTMIDADSPFYLEPHKFITRAQEISHERPGKEIVLDASKLTVRDKSSFHRMQIQNELQLSQAFTRRISMEQVLRADRQAWQKLAEIVPSIKRTSAGALPLDSAFPTLPTEGSISFYLLPTRLQELDDKPPRKPWKGNGKGKDQKGDRGTKRDSEGKEKTPPELPDALKD</sequence>
<accession>A0A813BD31</accession>
<evidence type="ECO:0000256" key="1">
    <source>
        <dbReference type="SAM" id="MobiDB-lite"/>
    </source>
</evidence>
<comment type="caution">
    <text evidence="2">The sequence shown here is derived from an EMBL/GenBank/DDBJ whole genome shotgun (WGS) entry which is preliminary data.</text>
</comment>
<dbReference type="AlphaFoldDB" id="A0A813BD31"/>
<dbReference type="EMBL" id="CAJNJA010070391">
    <property type="protein sequence ID" value="CAE7900745.1"/>
    <property type="molecule type" value="Genomic_DNA"/>
</dbReference>
<proteinExistence type="predicted"/>
<keyword evidence="3" id="KW-1185">Reference proteome</keyword>
<dbReference type="Proteomes" id="UP000601435">
    <property type="component" value="Unassembled WGS sequence"/>
</dbReference>
<protein>
    <submittedName>
        <fullName evidence="2">Uncharacterized protein</fullName>
    </submittedName>
</protein>
<feature type="compositionally biased region" description="Basic and acidic residues" evidence="1">
    <location>
        <begin position="279"/>
        <end position="309"/>
    </location>
</feature>
<dbReference type="OrthoDB" id="447678at2759"/>
<gene>
    <name evidence="2" type="ORF">SNEC2469_LOCUS30319</name>
</gene>
<name>A0A813BD31_9DINO</name>
<feature type="region of interest" description="Disordered" evidence="1">
    <location>
        <begin position="264"/>
        <end position="309"/>
    </location>
</feature>